<dbReference type="EMBL" id="JAIWYP010000001">
    <property type="protein sequence ID" value="KAH3887597.1"/>
    <property type="molecule type" value="Genomic_DNA"/>
</dbReference>
<evidence type="ECO:0000313" key="1">
    <source>
        <dbReference type="EMBL" id="KAH3887597.1"/>
    </source>
</evidence>
<gene>
    <name evidence="1" type="ORF">DPMN_011615</name>
</gene>
<name>A0A9D4S2N8_DREPO</name>
<protein>
    <submittedName>
        <fullName evidence="1">Uncharacterized protein</fullName>
    </submittedName>
</protein>
<sequence>MPQALLLIVSLSVLTYLGVIKFIVETLGRALASCLGVSPVEGINAIGNIFLHVVSNFD</sequence>
<comment type="caution">
    <text evidence="1">The sequence shown here is derived from an EMBL/GenBank/DDBJ whole genome shotgun (WGS) entry which is preliminary data.</text>
</comment>
<accession>A0A9D4S2N8</accession>
<reference evidence="1" key="1">
    <citation type="journal article" date="2019" name="bioRxiv">
        <title>The Genome of the Zebra Mussel, Dreissena polymorpha: A Resource for Invasive Species Research.</title>
        <authorList>
            <person name="McCartney M.A."/>
            <person name="Auch B."/>
            <person name="Kono T."/>
            <person name="Mallez S."/>
            <person name="Zhang Y."/>
            <person name="Obille A."/>
            <person name="Becker A."/>
            <person name="Abrahante J.E."/>
            <person name="Garbe J."/>
            <person name="Badalamenti J.P."/>
            <person name="Herman A."/>
            <person name="Mangelson H."/>
            <person name="Liachko I."/>
            <person name="Sullivan S."/>
            <person name="Sone E.D."/>
            <person name="Koren S."/>
            <person name="Silverstein K.A.T."/>
            <person name="Beckman K.B."/>
            <person name="Gohl D.M."/>
        </authorList>
    </citation>
    <scope>NUCLEOTIDE SEQUENCE</scope>
    <source>
        <strain evidence="1">Duluth1</strain>
        <tissue evidence="1">Whole animal</tissue>
    </source>
</reference>
<organism evidence="1 2">
    <name type="scientific">Dreissena polymorpha</name>
    <name type="common">Zebra mussel</name>
    <name type="synonym">Mytilus polymorpha</name>
    <dbReference type="NCBI Taxonomy" id="45954"/>
    <lineage>
        <taxon>Eukaryota</taxon>
        <taxon>Metazoa</taxon>
        <taxon>Spiralia</taxon>
        <taxon>Lophotrochozoa</taxon>
        <taxon>Mollusca</taxon>
        <taxon>Bivalvia</taxon>
        <taxon>Autobranchia</taxon>
        <taxon>Heteroconchia</taxon>
        <taxon>Euheterodonta</taxon>
        <taxon>Imparidentia</taxon>
        <taxon>Neoheterodontei</taxon>
        <taxon>Myida</taxon>
        <taxon>Dreissenoidea</taxon>
        <taxon>Dreissenidae</taxon>
        <taxon>Dreissena</taxon>
    </lineage>
</organism>
<reference evidence="1" key="2">
    <citation type="submission" date="2020-11" db="EMBL/GenBank/DDBJ databases">
        <authorList>
            <person name="McCartney M.A."/>
            <person name="Auch B."/>
            <person name="Kono T."/>
            <person name="Mallez S."/>
            <person name="Becker A."/>
            <person name="Gohl D.M."/>
            <person name="Silverstein K.A.T."/>
            <person name="Koren S."/>
            <person name="Bechman K.B."/>
            <person name="Herman A."/>
            <person name="Abrahante J.E."/>
            <person name="Garbe J."/>
        </authorList>
    </citation>
    <scope>NUCLEOTIDE SEQUENCE</scope>
    <source>
        <strain evidence="1">Duluth1</strain>
        <tissue evidence="1">Whole animal</tissue>
    </source>
</reference>
<keyword evidence="2" id="KW-1185">Reference proteome</keyword>
<dbReference type="Proteomes" id="UP000828390">
    <property type="component" value="Unassembled WGS sequence"/>
</dbReference>
<dbReference type="AlphaFoldDB" id="A0A9D4S2N8"/>
<evidence type="ECO:0000313" key="2">
    <source>
        <dbReference type="Proteomes" id="UP000828390"/>
    </source>
</evidence>
<proteinExistence type="predicted"/>